<dbReference type="Pfam" id="PF12796">
    <property type="entry name" value="Ank_2"/>
    <property type="match status" value="2"/>
</dbReference>
<dbReference type="SUPFAM" id="SSF48403">
    <property type="entry name" value="Ankyrin repeat"/>
    <property type="match status" value="1"/>
</dbReference>
<gene>
    <name evidence="3" type="ORF">M9Y10_018686</name>
</gene>
<evidence type="ECO:0000256" key="1">
    <source>
        <dbReference type="ARBA" id="ARBA00022737"/>
    </source>
</evidence>
<keyword evidence="1" id="KW-0677">Repeat</keyword>
<protein>
    <recommendedName>
        <fullName evidence="5">DUF3447 domain-containing protein</fullName>
    </recommendedName>
</protein>
<dbReference type="SMART" id="SM00248">
    <property type="entry name" value="ANK"/>
    <property type="match status" value="5"/>
</dbReference>
<dbReference type="Proteomes" id="UP001470230">
    <property type="component" value="Unassembled WGS sequence"/>
</dbReference>
<keyword evidence="2" id="KW-0040">ANK repeat</keyword>
<organism evidence="3 4">
    <name type="scientific">Tritrichomonas musculus</name>
    <dbReference type="NCBI Taxonomy" id="1915356"/>
    <lineage>
        <taxon>Eukaryota</taxon>
        <taxon>Metamonada</taxon>
        <taxon>Parabasalia</taxon>
        <taxon>Tritrichomonadida</taxon>
        <taxon>Tritrichomonadidae</taxon>
        <taxon>Tritrichomonas</taxon>
    </lineage>
</organism>
<evidence type="ECO:0008006" key="5">
    <source>
        <dbReference type="Google" id="ProtNLM"/>
    </source>
</evidence>
<dbReference type="InterPro" id="IPR036770">
    <property type="entry name" value="Ankyrin_rpt-contain_sf"/>
</dbReference>
<dbReference type="PANTHER" id="PTHR24198:SF165">
    <property type="entry name" value="ANKYRIN REPEAT-CONTAINING PROTEIN-RELATED"/>
    <property type="match status" value="1"/>
</dbReference>
<evidence type="ECO:0000313" key="4">
    <source>
        <dbReference type="Proteomes" id="UP001470230"/>
    </source>
</evidence>
<evidence type="ECO:0000313" key="3">
    <source>
        <dbReference type="EMBL" id="KAK8849316.1"/>
    </source>
</evidence>
<accession>A0ABR2HMD2</accession>
<dbReference type="InterPro" id="IPR002110">
    <property type="entry name" value="Ankyrin_rpt"/>
</dbReference>
<dbReference type="EMBL" id="JAPFFF010000026">
    <property type="protein sequence ID" value="KAK8849316.1"/>
    <property type="molecule type" value="Genomic_DNA"/>
</dbReference>
<sequence length="452" mass="53440">MIEKHNFFQEYYTDGHFLCKCINKSFQYFHNDITNYIIQNYFLNDSESKSQRDSYITYKAIKYHNFDFIILKNNINQFLIDFCKYGFTSIVNHLVEETDAVQYLNLEHLEARCSLIYKIIINEHLEILKKLLEKNVIYINAEFYYLNRKKSTQYKYNLLFFAASQNNYEMVQFLISQPNINLNNPFTTSLVLTSQSVVQEVNDIEDDPKCFWEWDNDSIDIEDTKTFTTFNGPKKFAPIKKTVLQLAVEYKNNKIVALLLSHPTINVNCETVIRRNYMLYEMSDWIVYRERTMQINKTPLITAIENEDLETVSILLTHPKIEVNLKSSRDFRHKYKLFNTSTQEKHLYSAFLQERKTPLCAAIITKNCDLVKFLLNHDDVDIDAQSVIINNFPLYLLTNNSLIEEREDPIIIMKNINEMKDQITEEITNPFNLASSQNNNDILDLLNTKKCK</sequence>
<comment type="caution">
    <text evidence="3">The sequence shown here is derived from an EMBL/GenBank/DDBJ whole genome shotgun (WGS) entry which is preliminary data.</text>
</comment>
<name>A0ABR2HMD2_9EUKA</name>
<reference evidence="3 4" key="1">
    <citation type="submission" date="2024-04" db="EMBL/GenBank/DDBJ databases">
        <title>Tritrichomonas musculus Genome.</title>
        <authorList>
            <person name="Alves-Ferreira E."/>
            <person name="Grigg M."/>
            <person name="Lorenzi H."/>
            <person name="Galac M."/>
        </authorList>
    </citation>
    <scope>NUCLEOTIDE SEQUENCE [LARGE SCALE GENOMIC DNA]</scope>
    <source>
        <strain evidence="3 4">EAF2021</strain>
    </source>
</reference>
<proteinExistence type="predicted"/>
<dbReference type="PANTHER" id="PTHR24198">
    <property type="entry name" value="ANKYRIN REPEAT AND PROTEIN KINASE DOMAIN-CONTAINING PROTEIN"/>
    <property type="match status" value="1"/>
</dbReference>
<dbReference type="Gene3D" id="1.25.40.20">
    <property type="entry name" value="Ankyrin repeat-containing domain"/>
    <property type="match status" value="2"/>
</dbReference>
<keyword evidence="4" id="KW-1185">Reference proteome</keyword>
<evidence type="ECO:0000256" key="2">
    <source>
        <dbReference type="ARBA" id="ARBA00023043"/>
    </source>
</evidence>